<dbReference type="InterPro" id="IPR015840">
    <property type="entry name" value="DNA_MeTrfase_ParB"/>
</dbReference>
<evidence type="ECO:0000256" key="4">
    <source>
        <dbReference type="RuleBase" id="RU362026"/>
    </source>
</evidence>
<dbReference type="EMBL" id="CP059319">
    <property type="protein sequence ID" value="QTH20101.1"/>
    <property type="molecule type" value="Genomic_DNA"/>
</dbReference>
<dbReference type="REBASE" id="484616">
    <property type="entry name" value="M.Swi218ORF17275P"/>
</dbReference>
<dbReference type="GO" id="GO:0008170">
    <property type="term" value="F:N-methyltransferase activity"/>
    <property type="evidence" value="ECO:0007669"/>
    <property type="project" value="InterPro"/>
</dbReference>
<comment type="catalytic activity">
    <reaction evidence="3">
        <text>a 2'-deoxyadenosine in DNA + S-adenosyl-L-methionine = an N(6)-methyl-2'-deoxyadenosine in DNA + S-adenosyl-L-homocysteine + H(+)</text>
        <dbReference type="Rhea" id="RHEA:15197"/>
        <dbReference type="Rhea" id="RHEA-COMP:12418"/>
        <dbReference type="Rhea" id="RHEA-COMP:12419"/>
        <dbReference type="ChEBI" id="CHEBI:15378"/>
        <dbReference type="ChEBI" id="CHEBI:57856"/>
        <dbReference type="ChEBI" id="CHEBI:59789"/>
        <dbReference type="ChEBI" id="CHEBI:90615"/>
        <dbReference type="ChEBI" id="CHEBI:90616"/>
        <dbReference type="EC" id="2.1.1.72"/>
    </reaction>
</comment>
<evidence type="ECO:0000256" key="3">
    <source>
        <dbReference type="ARBA" id="ARBA00047942"/>
    </source>
</evidence>
<dbReference type="PIRSF" id="PIRSF036758">
    <property type="entry name" value="Aden_M_ParB"/>
    <property type="match status" value="1"/>
</dbReference>
<dbReference type="EC" id="2.1.1.-" evidence="4"/>
<reference evidence="6" key="1">
    <citation type="submission" date="2020-07" db="EMBL/GenBank/DDBJ databases">
        <authorList>
            <person name="Camacho E."/>
        </authorList>
    </citation>
    <scope>NUCLEOTIDE SEQUENCE</scope>
    <source>
        <strain evidence="6">MPO218</strain>
    </source>
</reference>
<evidence type="ECO:0000313" key="7">
    <source>
        <dbReference type="Proteomes" id="UP000664914"/>
    </source>
</evidence>
<dbReference type="GO" id="GO:0009007">
    <property type="term" value="F:site-specific DNA-methyltransferase (adenine-specific) activity"/>
    <property type="evidence" value="ECO:0007669"/>
    <property type="project" value="UniProtKB-EC"/>
</dbReference>
<keyword evidence="2" id="KW-0808">Transferase</keyword>
<name>A0A975HC81_9SPHN</name>
<keyword evidence="1 6" id="KW-0489">Methyltransferase</keyword>
<dbReference type="SUPFAM" id="SSF110849">
    <property type="entry name" value="ParB/Sulfiredoxin"/>
    <property type="match status" value="1"/>
</dbReference>
<dbReference type="InterPro" id="IPR001091">
    <property type="entry name" value="RM_Methyltransferase"/>
</dbReference>
<dbReference type="Pfam" id="PF01555">
    <property type="entry name" value="N6_N4_Mtase"/>
    <property type="match status" value="1"/>
</dbReference>
<dbReference type="SUPFAM" id="SSF53335">
    <property type="entry name" value="S-adenosyl-L-methionine-dependent methyltransferases"/>
    <property type="match status" value="1"/>
</dbReference>
<dbReference type="AlphaFoldDB" id="A0A975HC81"/>
<dbReference type="RefSeq" id="WP_208631941.1">
    <property type="nucleotide sequence ID" value="NZ_CP059319.1"/>
</dbReference>
<dbReference type="Gene3D" id="3.90.1530.10">
    <property type="entry name" value="Conserved hypothetical protein from pyrococcus furiosus pfu- 392566-001, ParB domain"/>
    <property type="match status" value="1"/>
</dbReference>
<dbReference type="InterPro" id="IPR029063">
    <property type="entry name" value="SAM-dependent_MTases_sf"/>
</dbReference>
<proteinExistence type="inferred from homology"/>
<comment type="similarity">
    <text evidence="4">Belongs to the N(4)/N(6)-methyltransferase family.</text>
</comment>
<reference evidence="6" key="2">
    <citation type="submission" date="2021-04" db="EMBL/GenBank/DDBJ databases">
        <title>Isolation and genomic analysis of the ibuprofen-degrading bacterium Sphingomonas strain MPO218.</title>
        <authorList>
            <person name="Aulestia M."/>
            <person name="Flores A."/>
            <person name="Mangas E.L."/>
            <person name="Perez-Pulido A.J."/>
            <person name="Santero E."/>
            <person name="Camacho E.M."/>
        </authorList>
    </citation>
    <scope>NUCLEOTIDE SEQUENCE</scope>
    <source>
        <strain evidence="6">MPO218</strain>
    </source>
</reference>
<dbReference type="GO" id="GO:0032259">
    <property type="term" value="P:methylation"/>
    <property type="evidence" value="ECO:0007669"/>
    <property type="project" value="UniProtKB-KW"/>
</dbReference>
<dbReference type="InterPro" id="IPR002941">
    <property type="entry name" value="DNA_methylase_N4/N6"/>
</dbReference>
<protein>
    <recommendedName>
        <fullName evidence="4">Methyltransferase</fullName>
        <ecNumber evidence="4">2.1.1.-</ecNumber>
    </recommendedName>
</protein>
<evidence type="ECO:0000313" key="6">
    <source>
        <dbReference type="EMBL" id="QTH20101.1"/>
    </source>
</evidence>
<dbReference type="PRINTS" id="PR00508">
    <property type="entry name" value="S21N4MTFRASE"/>
</dbReference>
<gene>
    <name evidence="6" type="ORF">HRJ34_17275</name>
</gene>
<evidence type="ECO:0000256" key="1">
    <source>
        <dbReference type="ARBA" id="ARBA00022603"/>
    </source>
</evidence>
<accession>A0A975HC81</accession>
<feature type="domain" description="DNA methylase N-4/N-6" evidence="5">
    <location>
        <begin position="218"/>
        <end position="428"/>
    </location>
</feature>
<dbReference type="InterPro" id="IPR036086">
    <property type="entry name" value="ParB/Sulfiredoxin_sf"/>
</dbReference>
<evidence type="ECO:0000259" key="5">
    <source>
        <dbReference type="Pfam" id="PF01555"/>
    </source>
</evidence>
<dbReference type="GO" id="GO:0003677">
    <property type="term" value="F:DNA binding"/>
    <property type="evidence" value="ECO:0007669"/>
    <property type="project" value="InterPro"/>
</dbReference>
<evidence type="ECO:0000256" key="2">
    <source>
        <dbReference type="ARBA" id="ARBA00022679"/>
    </source>
</evidence>
<dbReference type="Gene3D" id="3.40.50.150">
    <property type="entry name" value="Vaccinia Virus protein VP39"/>
    <property type="match status" value="1"/>
</dbReference>
<dbReference type="Proteomes" id="UP000664914">
    <property type="component" value="Chromosome"/>
</dbReference>
<organism evidence="6 7">
    <name type="scientific">Rhizorhabdus wittichii</name>
    <dbReference type="NCBI Taxonomy" id="160791"/>
    <lineage>
        <taxon>Bacteria</taxon>
        <taxon>Pseudomonadati</taxon>
        <taxon>Pseudomonadota</taxon>
        <taxon>Alphaproteobacteria</taxon>
        <taxon>Sphingomonadales</taxon>
        <taxon>Sphingomonadaceae</taxon>
        <taxon>Rhizorhabdus</taxon>
    </lineage>
</organism>
<sequence length="477" mass="52802">MSTKNRRKQAPAVPAPYRDNSAREMLGDLHWAEIDQLKIPQTYARKRDARTDAMIEGAIEAYEVLVPAIVNDEGYILDGVARIQAAKRLGFQKHPVFRVKHLTGALGTAFSIAVNKIQARAGWDKEQLFANIDQILLEQPHLSVENLGFTIGEVDALRVEVAGMATDKPDPADIVPERKMPISRLGDVWLLGPHRLLCGSSLEAASWYRLMAGAIAAMMFSDPPYNVPIPGHVSGLGKVRHDNFQMASGELDTQGFIHFLEQFLRAATAHLKDGAILQICMDWKHQWELLSATRNIGLSQLNQCIWNKSNGGMGSLYRSKYEIIGIFKKGKAQHRNCVELGRHGRHRCNVWDYPSPNSFGRTRMDDLAAHPTVKPVAMVADAICDVSIPGEIVTDAFMGSGTTILAAERVRRIAYGIELDPAYVDVAIRRYQEQTGREAVLEGSGLGFAEVERQRLATPAEPAAPRIILPPPRPRAI</sequence>